<dbReference type="AlphaFoldDB" id="A0A9X1S304"/>
<keyword evidence="3" id="KW-1185">Reference proteome</keyword>
<evidence type="ECO:0000313" key="3">
    <source>
        <dbReference type="Proteomes" id="UP001139354"/>
    </source>
</evidence>
<dbReference type="Proteomes" id="UP001139354">
    <property type="component" value="Unassembled WGS sequence"/>
</dbReference>
<dbReference type="Gene3D" id="3.60.15.10">
    <property type="entry name" value="Ribonuclease Z/Hydroxyacylglutathione hydrolase-like"/>
    <property type="match status" value="1"/>
</dbReference>
<feature type="domain" description="Metallo-beta-lactamase" evidence="1">
    <location>
        <begin position="7"/>
        <end position="177"/>
    </location>
</feature>
<organism evidence="2 3">
    <name type="scientific">Microbacterium allomyrinae</name>
    <dbReference type="NCBI Taxonomy" id="2830666"/>
    <lineage>
        <taxon>Bacteria</taxon>
        <taxon>Bacillati</taxon>
        <taxon>Actinomycetota</taxon>
        <taxon>Actinomycetes</taxon>
        <taxon>Micrococcales</taxon>
        <taxon>Microbacteriaceae</taxon>
        <taxon>Microbacterium</taxon>
    </lineage>
</organism>
<accession>A0A9X1S304</accession>
<dbReference type="SMART" id="SM00849">
    <property type="entry name" value="Lactamase_B"/>
    <property type="match status" value="1"/>
</dbReference>
<dbReference type="InterPro" id="IPR050114">
    <property type="entry name" value="UPF0173_UPF0282_UlaG_hydrolase"/>
</dbReference>
<dbReference type="SUPFAM" id="SSF56281">
    <property type="entry name" value="Metallo-hydrolase/oxidoreductase"/>
    <property type="match status" value="1"/>
</dbReference>
<evidence type="ECO:0000313" key="2">
    <source>
        <dbReference type="EMBL" id="MCC2033251.1"/>
    </source>
</evidence>
<reference evidence="2" key="1">
    <citation type="submission" date="2021-04" db="EMBL/GenBank/DDBJ databases">
        <title>Microbacterium tenobrionis sp. nov. and Microbacterium allomyrinae sp. nov., isolated from larvae of Tenobrio molitor and Allomyrina dichotoma, respectively.</title>
        <authorList>
            <person name="Lee S.D."/>
        </authorList>
    </citation>
    <scope>NUCLEOTIDE SEQUENCE</scope>
    <source>
        <strain evidence="2">BWT-G7</strain>
    </source>
</reference>
<proteinExistence type="predicted"/>
<dbReference type="InterPro" id="IPR036866">
    <property type="entry name" value="RibonucZ/Hydroxyglut_hydro"/>
</dbReference>
<dbReference type="RefSeq" id="WP_229385215.1">
    <property type="nucleotide sequence ID" value="NZ_JAGTTN010000004.1"/>
</dbReference>
<gene>
    <name evidence="2" type="ORF">KEC57_13775</name>
</gene>
<dbReference type="PANTHER" id="PTHR43546:SF3">
    <property type="entry name" value="UPF0173 METAL-DEPENDENT HYDROLASE MJ1163"/>
    <property type="match status" value="1"/>
</dbReference>
<sequence length="214" mass="22815">MKLTHHGHACVTIENESGGSRLMIDPGSLASDLTGVARPDTVLVTHRHEDHLDFAQLAKVAPDAATPVFVPADALDDVRAAGTADVRLLAPGEVDGVRGFAVTAYEQPHEVIYETLPLPQNIALMIEGRIFHPGDSLQRPEGRVDVLLLPLGAPWLKLSEVIDFARDVAPRIVVPIHQGGLAEAHRRLHGGLLAKLLPEGTELVIPAVGEALAV</sequence>
<dbReference type="InterPro" id="IPR001279">
    <property type="entry name" value="Metallo-B-lactamas"/>
</dbReference>
<dbReference type="EMBL" id="JAGTTN010000004">
    <property type="protein sequence ID" value="MCC2033251.1"/>
    <property type="molecule type" value="Genomic_DNA"/>
</dbReference>
<name>A0A9X1S304_9MICO</name>
<comment type="caution">
    <text evidence="2">The sequence shown here is derived from an EMBL/GenBank/DDBJ whole genome shotgun (WGS) entry which is preliminary data.</text>
</comment>
<evidence type="ECO:0000259" key="1">
    <source>
        <dbReference type="SMART" id="SM00849"/>
    </source>
</evidence>
<dbReference type="Pfam" id="PF13483">
    <property type="entry name" value="Lactamase_B_3"/>
    <property type="match status" value="1"/>
</dbReference>
<dbReference type="PANTHER" id="PTHR43546">
    <property type="entry name" value="UPF0173 METAL-DEPENDENT HYDROLASE MJ1163-RELATED"/>
    <property type="match status" value="1"/>
</dbReference>
<protein>
    <submittedName>
        <fullName evidence="2">MBL fold metallo-hydrolase</fullName>
    </submittedName>
</protein>